<keyword evidence="2" id="KW-1185">Reference proteome</keyword>
<evidence type="ECO:0000313" key="1">
    <source>
        <dbReference type="EMBL" id="KAJ7765272.1"/>
    </source>
</evidence>
<evidence type="ECO:0000313" key="2">
    <source>
        <dbReference type="Proteomes" id="UP001215598"/>
    </source>
</evidence>
<dbReference type="SUPFAM" id="SSF52047">
    <property type="entry name" value="RNI-like"/>
    <property type="match status" value="1"/>
</dbReference>
<sequence length="402" mass="45190">MPHIEPDDFGKTPWYLAHICRYWRDVALATPFLWTEILIMGTNKYPLGKLETQLARSSNAPLKVLLWRSYSGQDTLIEKFIRLLVDCGPRWTNASLVIKPEHFALLSPLRGRIPLLRYLRIDVSNSFDERPGPLLSHNVTNPLEIAPALRDVTLEDVSPLPRGLVLPFGQLTRLKVATNHRRIVALLQTTPNLEHASLDFTTDPPAAGTLIRLAHLRRLYVSDPSFLNHLELPALEKIYMVDTGPAPFLSLISRCPTLRLKTLRVLWCNPRHIAEMLTACPTVHTLSVQIMSNDKSEELLRSLAVNATTRTCIGPNVESIAFGVDGAAVRYGLFVNMVESRWRVPVEGGCRRLRSVELLDVKQAKALNGAMEGRLKVLEREGLWVNVLQGSAASAELMEWRI</sequence>
<dbReference type="Proteomes" id="UP001215598">
    <property type="component" value="Unassembled WGS sequence"/>
</dbReference>
<organism evidence="1 2">
    <name type="scientific">Mycena metata</name>
    <dbReference type="NCBI Taxonomy" id="1033252"/>
    <lineage>
        <taxon>Eukaryota</taxon>
        <taxon>Fungi</taxon>
        <taxon>Dikarya</taxon>
        <taxon>Basidiomycota</taxon>
        <taxon>Agaricomycotina</taxon>
        <taxon>Agaricomycetes</taxon>
        <taxon>Agaricomycetidae</taxon>
        <taxon>Agaricales</taxon>
        <taxon>Marasmiineae</taxon>
        <taxon>Mycenaceae</taxon>
        <taxon>Mycena</taxon>
    </lineage>
</organism>
<proteinExistence type="predicted"/>
<accession>A0AAD7JKK5</accession>
<evidence type="ECO:0008006" key="3">
    <source>
        <dbReference type="Google" id="ProtNLM"/>
    </source>
</evidence>
<name>A0AAD7JKK5_9AGAR</name>
<dbReference type="EMBL" id="JARKIB010000026">
    <property type="protein sequence ID" value="KAJ7765272.1"/>
    <property type="molecule type" value="Genomic_DNA"/>
</dbReference>
<reference evidence="1" key="1">
    <citation type="submission" date="2023-03" db="EMBL/GenBank/DDBJ databases">
        <title>Massive genome expansion in bonnet fungi (Mycena s.s.) driven by repeated elements and novel gene families across ecological guilds.</title>
        <authorList>
            <consortium name="Lawrence Berkeley National Laboratory"/>
            <person name="Harder C.B."/>
            <person name="Miyauchi S."/>
            <person name="Viragh M."/>
            <person name="Kuo A."/>
            <person name="Thoen E."/>
            <person name="Andreopoulos B."/>
            <person name="Lu D."/>
            <person name="Skrede I."/>
            <person name="Drula E."/>
            <person name="Henrissat B."/>
            <person name="Morin E."/>
            <person name="Kohler A."/>
            <person name="Barry K."/>
            <person name="LaButti K."/>
            <person name="Morin E."/>
            <person name="Salamov A."/>
            <person name="Lipzen A."/>
            <person name="Mereny Z."/>
            <person name="Hegedus B."/>
            <person name="Baldrian P."/>
            <person name="Stursova M."/>
            <person name="Weitz H."/>
            <person name="Taylor A."/>
            <person name="Grigoriev I.V."/>
            <person name="Nagy L.G."/>
            <person name="Martin F."/>
            <person name="Kauserud H."/>
        </authorList>
    </citation>
    <scope>NUCLEOTIDE SEQUENCE</scope>
    <source>
        <strain evidence="1">CBHHK182m</strain>
    </source>
</reference>
<dbReference type="AlphaFoldDB" id="A0AAD7JKK5"/>
<protein>
    <recommendedName>
        <fullName evidence="3">F-box domain-containing protein</fullName>
    </recommendedName>
</protein>
<gene>
    <name evidence="1" type="ORF">B0H16DRAFT_1454436</name>
</gene>
<comment type="caution">
    <text evidence="1">The sequence shown here is derived from an EMBL/GenBank/DDBJ whole genome shotgun (WGS) entry which is preliminary data.</text>
</comment>